<protein>
    <recommendedName>
        <fullName evidence="2">Bacteriophage Mu GpT domain-containing protein</fullName>
    </recommendedName>
</protein>
<accession>A0A0F9WCP5</accession>
<dbReference type="AlphaFoldDB" id="A0A0F9WCP5"/>
<organism evidence="1">
    <name type="scientific">marine sediment metagenome</name>
    <dbReference type="NCBI Taxonomy" id="412755"/>
    <lineage>
        <taxon>unclassified sequences</taxon>
        <taxon>metagenomes</taxon>
        <taxon>ecological metagenomes</taxon>
    </lineage>
</organism>
<dbReference type="EMBL" id="LAZR01000183">
    <property type="protein sequence ID" value="KKN83606.1"/>
    <property type="molecule type" value="Genomic_DNA"/>
</dbReference>
<evidence type="ECO:0008006" key="2">
    <source>
        <dbReference type="Google" id="ProtNLM"/>
    </source>
</evidence>
<comment type="caution">
    <text evidence="1">The sequence shown here is derived from an EMBL/GenBank/DDBJ whole genome shotgun (WGS) entry which is preliminary data.</text>
</comment>
<gene>
    <name evidence="1" type="ORF">LCGC14_0298460</name>
</gene>
<proteinExistence type="predicted"/>
<reference evidence="1" key="1">
    <citation type="journal article" date="2015" name="Nature">
        <title>Complex archaea that bridge the gap between prokaryotes and eukaryotes.</title>
        <authorList>
            <person name="Spang A."/>
            <person name="Saw J.H."/>
            <person name="Jorgensen S.L."/>
            <person name="Zaremba-Niedzwiedzka K."/>
            <person name="Martijn J."/>
            <person name="Lind A.E."/>
            <person name="van Eijk R."/>
            <person name="Schleper C."/>
            <person name="Guy L."/>
            <person name="Ettema T.J."/>
        </authorList>
    </citation>
    <scope>NUCLEOTIDE SEQUENCE</scope>
</reference>
<dbReference type="NCBIfam" id="NF033394">
    <property type="entry name" value="capsid_maj_Podo"/>
    <property type="match status" value="1"/>
</dbReference>
<evidence type="ECO:0000313" key="1">
    <source>
        <dbReference type="EMBL" id="KKN83606.1"/>
    </source>
</evidence>
<sequence length="334" mass="36939">MASTANIISTTKDWWNSTVQEEGWMTILLTNMLISRNQVKFKAGKAYKLVVQTGSLEDLAQSYGDNTPLSSGVNQLAINPQWTRKRVQIPVKILESEREEQSGGGDAVVVSYPEMLVKNGQDSMRQKLNSMIYGAGSDTAVTFQGLLSALNHDATYGTYARATTATNEKWQGASLGKSFTDQDTAVAANLYYVRQSVDAIGRYNSPKPGDLAGITSNEVFRSLQSQVDPNQPTPSGNIARYGFRSLFIDGVEIIADPYLSHNSDNSTTKTYFFMLHMPDWKLILSSRLRLGYMTDFFDQSRINNGLPEDLARIKLAGNLVCQAPNRSIWLSAMS</sequence>
<name>A0A0F9WCP5_9ZZZZ</name>
<dbReference type="InterPro" id="IPR049718">
    <property type="entry name" value="AKO59007-like"/>
</dbReference>